<keyword evidence="5" id="KW-0547">Nucleotide-binding</keyword>
<evidence type="ECO:0000256" key="6">
    <source>
        <dbReference type="ARBA" id="ARBA00022777"/>
    </source>
</evidence>
<accession>A0ABY5KY19</accession>
<reference evidence="12 13" key="1">
    <citation type="submission" date="2022-07" db="EMBL/GenBank/DDBJ databases">
        <title>Novel species in genus cellulomonas.</title>
        <authorList>
            <person name="Ye L."/>
        </authorList>
    </citation>
    <scope>NUCLEOTIDE SEQUENCE [LARGE SCALE GENOMIC DNA]</scope>
    <source>
        <strain evidence="13">zg-Y338</strain>
    </source>
</reference>
<evidence type="ECO:0000256" key="9">
    <source>
        <dbReference type="SAM" id="MobiDB-lite"/>
    </source>
</evidence>
<dbReference type="RefSeq" id="WP_227568515.1">
    <property type="nucleotide sequence ID" value="NZ_CP101988.1"/>
</dbReference>
<evidence type="ECO:0000313" key="12">
    <source>
        <dbReference type="EMBL" id="UUI75406.1"/>
    </source>
</evidence>
<feature type="domain" description="Histidine kinase/HSP90-like ATPase" evidence="11">
    <location>
        <begin position="320"/>
        <end position="434"/>
    </location>
</feature>
<keyword evidence="8" id="KW-0902">Two-component regulatory system</keyword>
<dbReference type="GO" id="GO:0016301">
    <property type="term" value="F:kinase activity"/>
    <property type="evidence" value="ECO:0007669"/>
    <property type="project" value="UniProtKB-KW"/>
</dbReference>
<keyword evidence="7" id="KW-0067">ATP-binding</keyword>
<dbReference type="Pfam" id="PF02518">
    <property type="entry name" value="HATPase_c"/>
    <property type="match status" value="1"/>
</dbReference>
<evidence type="ECO:0000259" key="11">
    <source>
        <dbReference type="SMART" id="SM00387"/>
    </source>
</evidence>
<keyword evidence="6 12" id="KW-0418">Kinase</keyword>
<dbReference type="InterPro" id="IPR003594">
    <property type="entry name" value="HATPase_dom"/>
</dbReference>
<keyword evidence="4" id="KW-0808">Transferase</keyword>
<gene>
    <name evidence="12" type="ORF">NP064_00280</name>
</gene>
<dbReference type="CDD" id="cd16917">
    <property type="entry name" value="HATPase_UhpB-NarQ-NarX-like"/>
    <property type="match status" value="1"/>
</dbReference>
<evidence type="ECO:0000256" key="10">
    <source>
        <dbReference type="SAM" id="Phobius"/>
    </source>
</evidence>
<feature type="region of interest" description="Disordered" evidence="9">
    <location>
        <begin position="358"/>
        <end position="401"/>
    </location>
</feature>
<organism evidence="12 13">
    <name type="scientific">Cellulomonas chengniuliangii</name>
    <dbReference type="NCBI Taxonomy" id="2968084"/>
    <lineage>
        <taxon>Bacteria</taxon>
        <taxon>Bacillati</taxon>
        <taxon>Actinomycetota</taxon>
        <taxon>Actinomycetes</taxon>
        <taxon>Micrococcales</taxon>
        <taxon>Cellulomonadaceae</taxon>
        <taxon>Cellulomonas</taxon>
    </lineage>
</organism>
<keyword evidence="10" id="KW-0472">Membrane</keyword>
<dbReference type="SUPFAM" id="SSF55874">
    <property type="entry name" value="ATPase domain of HSP90 chaperone/DNA topoisomerase II/histidine kinase"/>
    <property type="match status" value="1"/>
</dbReference>
<dbReference type="SMART" id="SM00387">
    <property type="entry name" value="HATPase_c"/>
    <property type="match status" value="1"/>
</dbReference>
<comment type="catalytic activity">
    <reaction evidence="1">
        <text>ATP + protein L-histidine = ADP + protein N-phospho-L-histidine.</text>
        <dbReference type="EC" id="2.7.13.3"/>
    </reaction>
</comment>
<name>A0ABY5KY19_9CELL</name>
<keyword evidence="10" id="KW-0812">Transmembrane</keyword>
<evidence type="ECO:0000313" key="13">
    <source>
        <dbReference type="Proteomes" id="UP001316189"/>
    </source>
</evidence>
<evidence type="ECO:0000256" key="4">
    <source>
        <dbReference type="ARBA" id="ARBA00022679"/>
    </source>
</evidence>
<sequence>MPYPRSSDERAWGPAGMADGPFGPPWMRGGRDPERARRLRAVALTVPAAVLAVLVTAGSSVADRLSTHSRPLDALGHLLVLVAPACLPIVGLGRRAGAVAGVVAALGVGAYLLLGYAVGPVLVPLLVVVVVLGGGGRRTVSWTVAGLGMTAVVARGLTDPEVRPTSVVLWATALLVAGVLGEAARGRGERVRAVQAARASQAAAAATAERLRIARELHDVIAHSLSAISVQAGVGLHLMDGEPERAREALRHIRSTSVEALDEVREVLGVLRAEGEAPPRAPATTTLGDAVPRLLDASRAAGLTVEEDIDPAVLAGIGPDRAAVLVRVLQEALTNVRRHAGEGARVAVRITQDASATALEVADDGGERDPSTRDGGAAPAPAPDPDPDRGERGAGGAGLGLRGMRERVEALGGAVDAGPRGAGWAVVVELPRGAP</sequence>
<evidence type="ECO:0000256" key="8">
    <source>
        <dbReference type="ARBA" id="ARBA00023012"/>
    </source>
</evidence>
<dbReference type="EC" id="2.7.13.3" evidence="2"/>
<evidence type="ECO:0000256" key="2">
    <source>
        <dbReference type="ARBA" id="ARBA00012438"/>
    </source>
</evidence>
<protein>
    <recommendedName>
        <fullName evidence="2">histidine kinase</fullName>
        <ecNumber evidence="2">2.7.13.3</ecNumber>
    </recommendedName>
</protein>
<proteinExistence type="predicted"/>
<dbReference type="Gene3D" id="3.30.565.10">
    <property type="entry name" value="Histidine kinase-like ATPase, C-terminal domain"/>
    <property type="match status" value="1"/>
</dbReference>
<dbReference type="InterPro" id="IPR011712">
    <property type="entry name" value="Sig_transdc_His_kin_sub3_dim/P"/>
</dbReference>
<dbReference type="InterPro" id="IPR050482">
    <property type="entry name" value="Sensor_HK_TwoCompSys"/>
</dbReference>
<feature type="transmembrane region" description="Helical" evidence="10">
    <location>
        <begin position="41"/>
        <end position="62"/>
    </location>
</feature>
<evidence type="ECO:0000256" key="1">
    <source>
        <dbReference type="ARBA" id="ARBA00000085"/>
    </source>
</evidence>
<dbReference type="Gene3D" id="1.20.5.1930">
    <property type="match status" value="1"/>
</dbReference>
<keyword evidence="13" id="KW-1185">Reference proteome</keyword>
<feature type="transmembrane region" description="Helical" evidence="10">
    <location>
        <begin position="74"/>
        <end position="92"/>
    </location>
</feature>
<evidence type="ECO:0000256" key="5">
    <source>
        <dbReference type="ARBA" id="ARBA00022741"/>
    </source>
</evidence>
<dbReference type="InterPro" id="IPR036890">
    <property type="entry name" value="HATPase_C_sf"/>
</dbReference>
<keyword evidence="3" id="KW-0597">Phosphoprotein</keyword>
<dbReference type="Pfam" id="PF07730">
    <property type="entry name" value="HisKA_3"/>
    <property type="match status" value="1"/>
</dbReference>
<feature type="transmembrane region" description="Helical" evidence="10">
    <location>
        <begin position="99"/>
        <end position="132"/>
    </location>
</feature>
<dbReference type="Proteomes" id="UP001316189">
    <property type="component" value="Chromosome"/>
</dbReference>
<dbReference type="PANTHER" id="PTHR24421:SF10">
    <property type="entry name" value="NITRATE_NITRITE SENSOR PROTEIN NARQ"/>
    <property type="match status" value="1"/>
</dbReference>
<dbReference type="EMBL" id="CP101988">
    <property type="protein sequence ID" value="UUI75406.1"/>
    <property type="molecule type" value="Genomic_DNA"/>
</dbReference>
<dbReference type="PANTHER" id="PTHR24421">
    <property type="entry name" value="NITRATE/NITRITE SENSOR PROTEIN NARX-RELATED"/>
    <property type="match status" value="1"/>
</dbReference>
<evidence type="ECO:0000256" key="7">
    <source>
        <dbReference type="ARBA" id="ARBA00022840"/>
    </source>
</evidence>
<evidence type="ECO:0000256" key="3">
    <source>
        <dbReference type="ARBA" id="ARBA00022553"/>
    </source>
</evidence>
<keyword evidence="10" id="KW-1133">Transmembrane helix</keyword>